<proteinExistence type="predicted"/>
<evidence type="ECO:0000313" key="3">
    <source>
        <dbReference type="EMBL" id="OGE88627.1"/>
    </source>
</evidence>
<dbReference type="EMBL" id="MFEO01000031">
    <property type="protein sequence ID" value="OGE88627.1"/>
    <property type="molecule type" value="Genomic_DNA"/>
</dbReference>
<feature type="region of interest" description="Disordered" evidence="1">
    <location>
        <begin position="87"/>
        <end position="111"/>
    </location>
</feature>
<keyword evidence="2" id="KW-0812">Transmembrane</keyword>
<feature type="transmembrane region" description="Helical" evidence="2">
    <location>
        <begin position="12"/>
        <end position="30"/>
    </location>
</feature>
<keyword evidence="2" id="KW-1133">Transmembrane helix</keyword>
<keyword evidence="2" id="KW-0472">Membrane</keyword>
<evidence type="ECO:0000256" key="2">
    <source>
        <dbReference type="SAM" id="Phobius"/>
    </source>
</evidence>
<accession>A0A1F5PFA4</accession>
<organism evidence="3 4">
    <name type="scientific">Candidatus Doudnabacteria bacterium RIFCSPHIGHO2_01_FULL_50_11</name>
    <dbReference type="NCBI Taxonomy" id="1817828"/>
    <lineage>
        <taxon>Bacteria</taxon>
        <taxon>Candidatus Doudnaibacteriota</taxon>
    </lineage>
</organism>
<comment type="caution">
    <text evidence="3">The sequence shown here is derived from an EMBL/GenBank/DDBJ whole genome shotgun (WGS) entry which is preliminary data.</text>
</comment>
<dbReference type="STRING" id="1817828.A2722_04190"/>
<dbReference type="AlphaFoldDB" id="A0A1F5PFA4"/>
<protein>
    <submittedName>
        <fullName evidence="3">Uncharacterized protein</fullName>
    </submittedName>
</protein>
<name>A0A1F5PFA4_9BACT</name>
<reference evidence="3 4" key="1">
    <citation type="journal article" date="2016" name="Nat. Commun.">
        <title>Thousands of microbial genomes shed light on interconnected biogeochemical processes in an aquifer system.</title>
        <authorList>
            <person name="Anantharaman K."/>
            <person name="Brown C.T."/>
            <person name="Hug L.A."/>
            <person name="Sharon I."/>
            <person name="Castelle C.J."/>
            <person name="Probst A.J."/>
            <person name="Thomas B.C."/>
            <person name="Singh A."/>
            <person name="Wilkins M.J."/>
            <person name="Karaoz U."/>
            <person name="Brodie E.L."/>
            <person name="Williams K.H."/>
            <person name="Hubbard S.S."/>
            <person name="Banfield J.F."/>
        </authorList>
    </citation>
    <scope>NUCLEOTIDE SEQUENCE [LARGE SCALE GENOMIC DNA]</scope>
</reference>
<dbReference type="Proteomes" id="UP000178377">
    <property type="component" value="Unassembled WGS sequence"/>
</dbReference>
<sequence>MRLTVDNKRKQWIYLALIIASIGGMLWLWLGSGSPSVDTGAIQQALNATPAPDLPISSTLPLGSNFDLNVLRNQKYLELTPSKKLELNPDEIGRSNPFVPPDQDISQPEQK</sequence>
<evidence type="ECO:0000256" key="1">
    <source>
        <dbReference type="SAM" id="MobiDB-lite"/>
    </source>
</evidence>
<gene>
    <name evidence="3" type="ORF">A2722_04190</name>
</gene>
<evidence type="ECO:0000313" key="4">
    <source>
        <dbReference type="Proteomes" id="UP000178377"/>
    </source>
</evidence>